<dbReference type="EMBL" id="CP047656">
    <property type="protein sequence ID" value="QHJ11943.1"/>
    <property type="molecule type" value="Genomic_DNA"/>
</dbReference>
<dbReference type="AlphaFoldDB" id="A0A857JJ30"/>
<protein>
    <submittedName>
        <fullName evidence="1">Uncharacterized protein</fullName>
    </submittedName>
</protein>
<evidence type="ECO:0000313" key="2">
    <source>
        <dbReference type="Proteomes" id="UP000464524"/>
    </source>
</evidence>
<proteinExistence type="predicted"/>
<gene>
    <name evidence="1" type="ORF">FX988_02179</name>
</gene>
<dbReference type="KEGG" id="pmes:FX988_02179"/>
<accession>A0A857JJ30</accession>
<dbReference type="Proteomes" id="UP000464524">
    <property type="component" value="Chromosome"/>
</dbReference>
<organism evidence="1 2">
    <name type="scientific">Paraglaciecola mesophila</name>
    <dbReference type="NCBI Taxonomy" id="197222"/>
    <lineage>
        <taxon>Bacteria</taxon>
        <taxon>Pseudomonadati</taxon>
        <taxon>Pseudomonadota</taxon>
        <taxon>Gammaproteobacteria</taxon>
        <taxon>Alteromonadales</taxon>
        <taxon>Alteromonadaceae</taxon>
        <taxon>Paraglaciecola</taxon>
    </lineage>
</organism>
<evidence type="ECO:0000313" key="1">
    <source>
        <dbReference type="EMBL" id="QHJ11943.1"/>
    </source>
</evidence>
<reference evidence="1 2" key="1">
    <citation type="submission" date="2019-12" db="EMBL/GenBank/DDBJ databases">
        <title>Genome sequencing and assembly of endphytes of Porphyra tenera.</title>
        <authorList>
            <person name="Park J.M."/>
            <person name="Shin R."/>
            <person name="Jo S.H."/>
        </authorList>
    </citation>
    <scope>NUCLEOTIDE SEQUENCE [LARGE SCALE GENOMIC DNA]</scope>
    <source>
        <strain evidence="1 2">GPM4</strain>
    </source>
</reference>
<name>A0A857JJ30_9ALTE</name>
<keyword evidence="2" id="KW-1185">Reference proteome</keyword>
<sequence length="63" mass="6947">MLNCKPQANVGNSLPKDCKILILKYLFKVHQQKNLATPPVINIPLAKMQQVSQTAFSTVIIGV</sequence>